<evidence type="ECO:0000313" key="10">
    <source>
        <dbReference type="Proteomes" id="UP000256328"/>
    </source>
</evidence>
<evidence type="ECO:0000256" key="2">
    <source>
        <dbReference type="ARBA" id="ARBA00008335"/>
    </source>
</evidence>
<feature type="transmembrane region" description="Helical" evidence="7">
    <location>
        <begin position="111"/>
        <end position="132"/>
    </location>
</feature>
<feature type="transmembrane region" description="Helical" evidence="7">
    <location>
        <begin position="429"/>
        <end position="447"/>
    </location>
</feature>
<dbReference type="Pfam" id="PF07690">
    <property type="entry name" value="MFS_1"/>
    <property type="match status" value="1"/>
</dbReference>
<dbReference type="InterPro" id="IPR036259">
    <property type="entry name" value="MFS_trans_sf"/>
</dbReference>
<feature type="transmembrane region" description="Helical" evidence="7">
    <location>
        <begin position="73"/>
        <end position="91"/>
    </location>
</feature>
<dbReference type="PANTHER" id="PTHR23511:SF12">
    <property type="entry name" value="TRANSPORTER, PUTATIVE (AFU_ORTHOLOGUE AFUA_7G01740)-RELATED"/>
    <property type="match status" value="1"/>
</dbReference>
<comment type="caution">
    <text evidence="9">The sequence shown here is derived from an EMBL/GenBank/DDBJ whole genome shotgun (WGS) entry which is preliminary data.</text>
</comment>
<keyword evidence="6 7" id="KW-0472">Membrane</keyword>
<feature type="domain" description="Major facilitator superfamily (MFS) profile" evidence="8">
    <location>
        <begin position="74"/>
        <end position="539"/>
    </location>
</feature>
<dbReference type="EMBL" id="PDLN01000003">
    <property type="protein sequence ID" value="RDW91707.1"/>
    <property type="molecule type" value="Genomic_DNA"/>
</dbReference>
<feature type="transmembrane region" description="Helical" evidence="7">
    <location>
        <begin position="487"/>
        <end position="509"/>
    </location>
</feature>
<dbReference type="InterPro" id="IPR020846">
    <property type="entry name" value="MFS_dom"/>
</dbReference>
<feature type="transmembrane region" description="Helical" evidence="7">
    <location>
        <begin position="169"/>
        <end position="190"/>
    </location>
</feature>
<organism evidence="9 10">
    <name type="scientific">Coleophoma crateriformis</name>
    <dbReference type="NCBI Taxonomy" id="565419"/>
    <lineage>
        <taxon>Eukaryota</taxon>
        <taxon>Fungi</taxon>
        <taxon>Dikarya</taxon>
        <taxon>Ascomycota</taxon>
        <taxon>Pezizomycotina</taxon>
        <taxon>Leotiomycetes</taxon>
        <taxon>Helotiales</taxon>
        <taxon>Dermateaceae</taxon>
        <taxon>Coleophoma</taxon>
    </lineage>
</organism>
<dbReference type="FunFam" id="1.20.1250.20:FF:000171">
    <property type="entry name" value="MFS general substrate transporter"/>
    <property type="match status" value="1"/>
</dbReference>
<dbReference type="GO" id="GO:0016020">
    <property type="term" value="C:membrane"/>
    <property type="evidence" value="ECO:0007669"/>
    <property type="project" value="UniProtKB-SubCell"/>
</dbReference>
<dbReference type="InterPro" id="IPR011701">
    <property type="entry name" value="MFS"/>
</dbReference>
<evidence type="ECO:0000256" key="5">
    <source>
        <dbReference type="ARBA" id="ARBA00022989"/>
    </source>
</evidence>
<keyword evidence="5 7" id="KW-1133">Transmembrane helix</keyword>
<feature type="transmembrane region" description="Helical" evidence="7">
    <location>
        <begin position="144"/>
        <end position="163"/>
    </location>
</feature>
<dbReference type="Gene3D" id="1.20.1250.20">
    <property type="entry name" value="MFS general substrate transporter like domains"/>
    <property type="match status" value="1"/>
</dbReference>
<dbReference type="PANTHER" id="PTHR23511">
    <property type="entry name" value="SYNAPTIC VESICLE GLYCOPROTEIN 2"/>
    <property type="match status" value="1"/>
</dbReference>
<dbReference type="AlphaFoldDB" id="A0A3D8SZF7"/>
<feature type="transmembrane region" description="Helical" evidence="7">
    <location>
        <begin position="241"/>
        <end position="264"/>
    </location>
</feature>
<comment type="similarity">
    <text evidence="2">Belongs to the major facilitator superfamily.</text>
</comment>
<evidence type="ECO:0000313" key="9">
    <source>
        <dbReference type="EMBL" id="RDW91707.1"/>
    </source>
</evidence>
<evidence type="ECO:0000256" key="6">
    <source>
        <dbReference type="ARBA" id="ARBA00023136"/>
    </source>
</evidence>
<evidence type="ECO:0000256" key="1">
    <source>
        <dbReference type="ARBA" id="ARBA00004141"/>
    </source>
</evidence>
<dbReference type="PROSITE" id="PS50850">
    <property type="entry name" value="MFS"/>
    <property type="match status" value="1"/>
</dbReference>
<keyword evidence="4 7" id="KW-0812">Transmembrane</keyword>
<proteinExistence type="inferred from homology"/>
<dbReference type="GO" id="GO:0022857">
    <property type="term" value="F:transmembrane transporter activity"/>
    <property type="evidence" value="ECO:0007669"/>
    <property type="project" value="InterPro"/>
</dbReference>
<evidence type="ECO:0000256" key="7">
    <source>
        <dbReference type="SAM" id="Phobius"/>
    </source>
</evidence>
<dbReference type="Proteomes" id="UP000256328">
    <property type="component" value="Unassembled WGS sequence"/>
</dbReference>
<feature type="transmembrane region" description="Helical" evidence="7">
    <location>
        <begin position="403"/>
        <end position="422"/>
    </location>
</feature>
<accession>A0A3D8SZF7</accession>
<evidence type="ECO:0000256" key="3">
    <source>
        <dbReference type="ARBA" id="ARBA00022448"/>
    </source>
</evidence>
<protein>
    <submittedName>
        <fullName evidence="9">Putative sugar transporter-2</fullName>
    </submittedName>
</protein>
<feature type="transmembrane region" description="Helical" evidence="7">
    <location>
        <begin position="453"/>
        <end position="475"/>
    </location>
</feature>
<feature type="transmembrane region" description="Helical" evidence="7">
    <location>
        <begin position="355"/>
        <end position="375"/>
    </location>
</feature>
<keyword evidence="9" id="KW-0762">Sugar transport</keyword>
<dbReference type="OrthoDB" id="4139357at2759"/>
<feature type="transmembrane region" description="Helical" evidence="7">
    <location>
        <begin position="197"/>
        <end position="221"/>
    </location>
</feature>
<sequence>MSNEMFKGAVVDDEHKIVSPETGETSSVHQGVVEDLLNNVDLEDLKIAGLDPTFEAKSDLVNKAIQTIGMGKYQWLLFVVTGFGWMVDQAMESTTSLILARVEAEFNPRYPAFLSLAQTIGLVVGASFWGFGSDVVGRRFTFNCSFLICGVFLLAAGGGYNFVSTAGLIAVAATGCGGNLVVDSAIFLEFVPASHQWLLFVLATWWDLGQIIPSAIAWGFLPKYSCPSDVAVGECTKGDNMGWRYVCFTMGALTLALWAIRFFIFELFETPKYLVGQNRNVEAVEVLNKLAKFNGASSQPLTVAALEKVELETLGEVLPPPTPDTIKQISQRAFKTLGEFKFTHFRALFDTRKNAISISLVVTVWAIIGLAAPLYGNFLPVYLETHGAESGNSSINTTYRNNFIIVCCSIPGTIIGGWIIDWKIGRRGVLSASLISTAVFYFAFTSARTQGAILGFNCASSVTSYMMWAALYCYTPEVLPSVHRGTGAGLAAVTNRVFAIPASIIAQFAGFGSNVPLFISATLYVAAGLVTLAFPYEPRGKASV</sequence>
<evidence type="ECO:0000259" key="8">
    <source>
        <dbReference type="PROSITE" id="PS50850"/>
    </source>
</evidence>
<dbReference type="SUPFAM" id="SSF103473">
    <property type="entry name" value="MFS general substrate transporter"/>
    <property type="match status" value="1"/>
</dbReference>
<keyword evidence="10" id="KW-1185">Reference proteome</keyword>
<comment type="subcellular location">
    <subcellularLocation>
        <location evidence="1">Membrane</location>
        <topology evidence="1">Multi-pass membrane protein</topology>
    </subcellularLocation>
</comment>
<feature type="transmembrane region" description="Helical" evidence="7">
    <location>
        <begin position="515"/>
        <end position="536"/>
    </location>
</feature>
<name>A0A3D8SZF7_9HELO</name>
<evidence type="ECO:0000256" key="4">
    <source>
        <dbReference type="ARBA" id="ARBA00022692"/>
    </source>
</evidence>
<gene>
    <name evidence="9" type="ORF">BP5796_02872</name>
</gene>
<reference evidence="9 10" key="1">
    <citation type="journal article" date="2018" name="IMA Fungus">
        <title>IMA Genome-F 9: Draft genome sequence of Annulohypoxylon stygium, Aspergillus mulundensis, Berkeleyomyces basicola (syn. Thielaviopsis basicola), Ceratocystis smalleyi, two Cercospora beticola strains, Coleophoma cylindrospora, Fusarium fracticaudum, Phialophora cf. hyalina, and Morchella septimelata.</title>
        <authorList>
            <person name="Wingfield B.D."/>
            <person name="Bills G.F."/>
            <person name="Dong Y."/>
            <person name="Huang W."/>
            <person name="Nel W.J."/>
            <person name="Swalarsk-Parry B.S."/>
            <person name="Vaghefi N."/>
            <person name="Wilken P.M."/>
            <person name="An Z."/>
            <person name="de Beer Z.W."/>
            <person name="De Vos L."/>
            <person name="Chen L."/>
            <person name="Duong T.A."/>
            <person name="Gao Y."/>
            <person name="Hammerbacher A."/>
            <person name="Kikkert J.R."/>
            <person name="Li Y."/>
            <person name="Li H."/>
            <person name="Li K."/>
            <person name="Li Q."/>
            <person name="Liu X."/>
            <person name="Ma X."/>
            <person name="Naidoo K."/>
            <person name="Pethybridge S.J."/>
            <person name="Sun J."/>
            <person name="Steenkamp E.T."/>
            <person name="van der Nest M.A."/>
            <person name="van Wyk S."/>
            <person name="Wingfield M.J."/>
            <person name="Xiong C."/>
            <person name="Yue Q."/>
            <person name="Zhang X."/>
        </authorList>
    </citation>
    <scope>NUCLEOTIDE SEQUENCE [LARGE SCALE GENOMIC DNA]</scope>
    <source>
        <strain evidence="9 10">BP5796</strain>
    </source>
</reference>
<keyword evidence="3" id="KW-0813">Transport</keyword>